<accession>A0A1L7VRL0</accession>
<dbReference type="RefSeq" id="XP_031083644.1">
    <property type="nucleotide sequence ID" value="XM_031233848.1"/>
</dbReference>
<dbReference type="AlphaFoldDB" id="A0A1L7VRL0"/>
<evidence type="ECO:0000313" key="1">
    <source>
        <dbReference type="EMBL" id="CZR43053.1"/>
    </source>
</evidence>
<proteinExistence type="predicted"/>
<protein>
    <submittedName>
        <fullName evidence="1">Uncharacterized protein</fullName>
    </submittedName>
</protein>
<name>A0A1L7VRL0_FUSPR</name>
<dbReference type="EMBL" id="FJOF01000007">
    <property type="protein sequence ID" value="CZR43053.1"/>
    <property type="molecule type" value="Genomic_DNA"/>
</dbReference>
<dbReference type="GeneID" id="42052909"/>
<keyword evidence="2" id="KW-1185">Reference proteome</keyword>
<reference evidence="2" key="1">
    <citation type="journal article" date="2016" name="Genome Biol. Evol.">
        <title>Comparative 'omics' of the Fusarium fujikuroi species complex highlights differences in genetic potential and metabolite synthesis.</title>
        <authorList>
            <person name="Niehaus E.-M."/>
            <person name="Muensterkoetter M."/>
            <person name="Proctor R.H."/>
            <person name="Brown D.W."/>
            <person name="Sharon A."/>
            <person name="Idan Y."/>
            <person name="Oren-Young L."/>
            <person name="Sieber C.M."/>
            <person name="Novak O."/>
            <person name="Pencik A."/>
            <person name="Tarkowska D."/>
            <person name="Hromadova K."/>
            <person name="Freeman S."/>
            <person name="Maymon M."/>
            <person name="Elazar M."/>
            <person name="Youssef S.A."/>
            <person name="El-Shabrawy E.S.M."/>
            <person name="Shalaby A.B.A."/>
            <person name="Houterman P."/>
            <person name="Brock N.L."/>
            <person name="Burkhardt I."/>
            <person name="Tsavkelova E.A."/>
            <person name="Dickschat J.S."/>
            <person name="Galuszka P."/>
            <person name="Gueldener U."/>
            <person name="Tudzynski B."/>
        </authorList>
    </citation>
    <scope>NUCLEOTIDE SEQUENCE [LARGE SCALE GENOMIC DNA]</scope>
    <source>
        <strain evidence="2">ET1</strain>
    </source>
</reference>
<comment type="caution">
    <text evidence="1">The sequence shown here is derived from an EMBL/GenBank/DDBJ whole genome shotgun (WGS) entry which is preliminary data.</text>
</comment>
<dbReference type="Proteomes" id="UP000183971">
    <property type="component" value="Unassembled WGS sequence"/>
</dbReference>
<evidence type="ECO:0000313" key="2">
    <source>
        <dbReference type="Proteomes" id="UP000183971"/>
    </source>
</evidence>
<organism evidence="1 2">
    <name type="scientific">Fusarium proliferatum (strain ET1)</name>
    <name type="common">Orchid endophyte fungus</name>
    <dbReference type="NCBI Taxonomy" id="1227346"/>
    <lineage>
        <taxon>Eukaryota</taxon>
        <taxon>Fungi</taxon>
        <taxon>Dikarya</taxon>
        <taxon>Ascomycota</taxon>
        <taxon>Pezizomycotina</taxon>
        <taxon>Sordariomycetes</taxon>
        <taxon>Hypocreomycetidae</taxon>
        <taxon>Hypocreales</taxon>
        <taxon>Nectriaceae</taxon>
        <taxon>Fusarium</taxon>
        <taxon>Fusarium fujikuroi species complex</taxon>
    </lineage>
</organism>
<dbReference type="VEuPathDB" id="FungiDB:FPRO_08031"/>
<gene>
    <name evidence="1" type="ORF">FPRO_08031</name>
</gene>
<sequence length="78" mass="8507">MDLLAEIEGIKGFSVLALDWVAEDDVPTLPIEHLGNPSNTDSLTARVAWNVDQNKLVGDAVRRSAAKFPLKVIVRVLP</sequence>